<dbReference type="HAMAP" id="MF_00044">
    <property type="entry name" value="Asp_tRNA_synth_type1"/>
    <property type="match status" value="1"/>
</dbReference>
<protein>
    <recommendedName>
        <fullName evidence="7">Aspartate--tRNA ligase</fullName>
        <ecNumber evidence="7">6.1.1.12</ecNumber>
    </recommendedName>
    <alternativeName>
        <fullName evidence="7">Aspartyl-tRNA synthetase</fullName>
        <shortName evidence="7">AspRS</shortName>
    </alternativeName>
</protein>
<dbReference type="CDD" id="cd00777">
    <property type="entry name" value="AspRS_core"/>
    <property type="match status" value="1"/>
</dbReference>
<dbReference type="InterPro" id="IPR047090">
    <property type="entry name" value="AspRS_core"/>
</dbReference>
<keyword evidence="5 7" id="KW-0648">Protein biosynthesis</keyword>
<evidence type="ECO:0000313" key="10">
    <source>
        <dbReference type="Proteomes" id="UP000249377"/>
    </source>
</evidence>
<dbReference type="InterPro" id="IPR002312">
    <property type="entry name" value="Asp/Asn-tRNA-synth_IIb"/>
</dbReference>
<evidence type="ECO:0000313" key="9">
    <source>
        <dbReference type="EMBL" id="RAQ28690.1"/>
    </source>
</evidence>
<organism evidence="9 10">
    <name type="scientific">Hydrogeniiclostridium mannosilyticum</name>
    <dbReference type="NCBI Taxonomy" id="2764322"/>
    <lineage>
        <taxon>Bacteria</taxon>
        <taxon>Bacillati</taxon>
        <taxon>Bacillota</taxon>
        <taxon>Clostridia</taxon>
        <taxon>Eubacteriales</taxon>
        <taxon>Acutalibacteraceae</taxon>
        <taxon>Hydrogeniiclostridium</taxon>
    </lineage>
</organism>
<keyword evidence="2 7" id="KW-0436">Ligase</keyword>
<dbReference type="InterPro" id="IPR004365">
    <property type="entry name" value="NA-bd_OB_tRNA"/>
</dbReference>
<dbReference type="SUPFAM" id="SSF55261">
    <property type="entry name" value="GAD domain-like"/>
    <property type="match status" value="1"/>
</dbReference>
<feature type="binding site" evidence="7">
    <location>
        <begin position="226"/>
        <end position="228"/>
    </location>
    <ligand>
        <name>ATP</name>
        <dbReference type="ChEBI" id="CHEBI:30616"/>
    </ligand>
</feature>
<dbReference type="InterPro" id="IPR004524">
    <property type="entry name" value="Asp-tRNA-ligase_1"/>
</dbReference>
<dbReference type="RefSeq" id="WP_112332612.1">
    <property type="nucleotide sequence ID" value="NZ_JADPHD010000009.1"/>
</dbReference>
<dbReference type="GO" id="GO:0005737">
    <property type="term" value="C:cytoplasm"/>
    <property type="evidence" value="ECO:0007669"/>
    <property type="project" value="UniProtKB-SubCell"/>
</dbReference>
<keyword evidence="7" id="KW-0963">Cytoplasm</keyword>
<feature type="binding site" evidence="7">
    <location>
        <position position="235"/>
    </location>
    <ligand>
        <name>ATP</name>
        <dbReference type="ChEBI" id="CHEBI:30616"/>
    </ligand>
</feature>
<feature type="binding site" evidence="7">
    <location>
        <position position="226"/>
    </location>
    <ligand>
        <name>L-aspartate</name>
        <dbReference type="ChEBI" id="CHEBI:29991"/>
    </ligand>
</feature>
<dbReference type="Pfam" id="PF00152">
    <property type="entry name" value="tRNA-synt_2"/>
    <property type="match status" value="1"/>
</dbReference>
<feature type="binding site" evidence="7">
    <location>
        <position position="495"/>
    </location>
    <ligand>
        <name>L-aspartate</name>
        <dbReference type="ChEBI" id="CHEBI:29991"/>
    </ligand>
</feature>
<dbReference type="InterPro" id="IPR047089">
    <property type="entry name" value="Asp-tRNA-ligase_1_N"/>
</dbReference>
<dbReference type="SUPFAM" id="SSF50249">
    <property type="entry name" value="Nucleic acid-binding proteins"/>
    <property type="match status" value="1"/>
</dbReference>
<comment type="similarity">
    <text evidence="1 7">Belongs to the class-II aminoacyl-tRNA synthetase family. Type 1 subfamily.</text>
</comment>
<gene>
    <name evidence="7" type="primary">aspS</name>
    <name evidence="9" type="ORF">DPQ25_07800</name>
</gene>
<evidence type="ECO:0000256" key="1">
    <source>
        <dbReference type="ARBA" id="ARBA00006303"/>
    </source>
</evidence>
<dbReference type="NCBIfam" id="TIGR00459">
    <property type="entry name" value="aspS_bact"/>
    <property type="match status" value="1"/>
</dbReference>
<feature type="binding site" evidence="7">
    <location>
        <position position="454"/>
    </location>
    <ligand>
        <name>L-aspartate</name>
        <dbReference type="ChEBI" id="CHEBI:29991"/>
    </ligand>
</feature>
<dbReference type="GO" id="GO:0140096">
    <property type="term" value="F:catalytic activity, acting on a protein"/>
    <property type="evidence" value="ECO:0007669"/>
    <property type="project" value="UniProtKB-ARBA"/>
</dbReference>
<feature type="binding site" evidence="7">
    <location>
        <position position="488"/>
    </location>
    <ligand>
        <name>ATP</name>
        <dbReference type="ChEBI" id="CHEBI:30616"/>
    </ligand>
</feature>
<dbReference type="Pfam" id="PF02938">
    <property type="entry name" value="GAD"/>
    <property type="match status" value="1"/>
</dbReference>
<evidence type="ECO:0000256" key="5">
    <source>
        <dbReference type="ARBA" id="ARBA00022917"/>
    </source>
</evidence>
<keyword evidence="4 7" id="KW-0067">ATP-binding</keyword>
<dbReference type="GO" id="GO:0005524">
    <property type="term" value="F:ATP binding"/>
    <property type="evidence" value="ECO:0007669"/>
    <property type="project" value="UniProtKB-UniRule"/>
</dbReference>
<dbReference type="PRINTS" id="PR01042">
    <property type="entry name" value="TRNASYNTHASP"/>
</dbReference>
<evidence type="ECO:0000256" key="7">
    <source>
        <dbReference type="HAMAP-Rule" id="MF_00044"/>
    </source>
</evidence>
<comment type="subcellular location">
    <subcellularLocation>
        <location evidence="7">Cytoplasm</location>
    </subcellularLocation>
</comment>
<dbReference type="PROSITE" id="PS50862">
    <property type="entry name" value="AA_TRNA_LIGASE_II"/>
    <property type="match status" value="1"/>
</dbReference>
<comment type="function">
    <text evidence="7">Catalyzes the attachment of L-aspartate to tRNA(Asp) in a two-step reaction: L-aspartate is first activated by ATP to form Asp-AMP and then transferred to the acceptor end of tRNA(Asp).</text>
</comment>
<dbReference type="Pfam" id="PF01336">
    <property type="entry name" value="tRNA_anti-codon"/>
    <property type="match status" value="1"/>
</dbReference>
<evidence type="ECO:0000256" key="2">
    <source>
        <dbReference type="ARBA" id="ARBA00022598"/>
    </source>
</evidence>
<evidence type="ECO:0000259" key="8">
    <source>
        <dbReference type="PROSITE" id="PS50862"/>
    </source>
</evidence>
<accession>A0A328UBU8</accession>
<feature type="domain" description="Aminoacyl-transfer RNA synthetases class-II family profile" evidence="8">
    <location>
        <begin position="150"/>
        <end position="561"/>
    </location>
</feature>
<comment type="catalytic activity">
    <reaction evidence="7">
        <text>tRNA(Asp) + L-aspartate + ATP = L-aspartyl-tRNA(Asp) + AMP + diphosphate</text>
        <dbReference type="Rhea" id="RHEA:19649"/>
        <dbReference type="Rhea" id="RHEA-COMP:9660"/>
        <dbReference type="Rhea" id="RHEA-COMP:9678"/>
        <dbReference type="ChEBI" id="CHEBI:29991"/>
        <dbReference type="ChEBI" id="CHEBI:30616"/>
        <dbReference type="ChEBI" id="CHEBI:33019"/>
        <dbReference type="ChEBI" id="CHEBI:78442"/>
        <dbReference type="ChEBI" id="CHEBI:78516"/>
        <dbReference type="ChEBI" id="CHEBI:456215"/>
        <dbReference type="EC" id="6.1.1.12"/>
    </reaction>
</comment>
<dbReference type="EC" id="6.1.1.12" evidence="7"/>
<feature type="binding site" evidence="7">
    <location>
        <position position="180"/>
    </location>
    <ligand>
        <name>L-aspartate</name>
        <dbReference type="ChEBI" id="CHEBI:29991"/>
    </ligand>
</feature>
<name>A0A328UBU8_9FIRM</name>
<dbReference type="Proteomes" id="UP000249377">
    <property type="component" value="Unassembled WGS sequence"/>
</dbReference>
<evidence type="ECO:0000256" key="3">
    <source>
        <dbReference type="ARBA" id="ARBA00022741"/>
    </source>
</evidence>
<sequence length="593" mass="67093">MAETMNGLKRTHYCGEFGMKDVGSEVVACGWVQRQRDLGQLIFIDLRDRTGVVQLAFDEAAPRDIFEKAFTARAEFVLAARGVVRERTSKNPELPTGDVEIEVKELRVLAKAETPPFEIVENSNVKEDTRLKYRYLDLRRPDMQQRMIARHRIVKSARDYFDHHGFLEIETPNLIKSTPEGARDYLVPSRVFPGKFFALPQSPQQFKQLLMLSGFDRYVQFARCFRDEDLRADRQPEFTQIDLEMSFVDEDDVMEIGEGFLKHVFKEVLGVEVETPFQRMTWHEGMERFGSDKPDLRFGMELTDLSGALRGTAFRVFASALEKGSVRGINFKGGADRMTRKEIDKLAEWVKDYGAKGLAWTRLASTGESSSYEKFLSEEERAAVRTAMGAEPGDLLFLVASEKNSVVFASLGALRCELAARYNLIDRSKYCFLWITDFPLFEFSEEENRWVAMHHPFTAPREEDVGRLLSDPGSVCARAYDVVLNGYELGGGSIRINDAELQEKMFEALSFTPEEAQRRFGFFIDAFRYGAPPHGGMAVGLDRLVMLMTGTDNIRNVIAFPKVASSADLMSDAPAEVGGKQLEELGIAILPKE</sequence>
<dbReference type="NCBIfam" id="NF001750">
    <property type="entry name" value="PRK00476.1"/>
    <property type="match status" value="1"/>
</dbReference>
<dbReference type="CDD" id="cd04317">
    <property type="entry name" value="EcAspRS_like_N"/>
    <property type="match status" value="1"/>
</dbReference>
<dbReference type="InterPro" id="IPR006195">
    <property type="entry name" value="aa-tRNA-synth_II"/>
</dbReference>
<dbReference type="Gene3D" id="3.30.1360.30">
    <property type="entry name" value="GAD-like domain"/>
    <property type="match status" value="1"/>
</dbReference>
<dbReference type="Gene3D" id="3.30.930.10">
    <property type="entry name" value="Bira Bifunctional Protein, Domain 2"/>
    <property type="match status" value="1"/>
</dbReference>
<dbReference type="PANTHER" id="PTHR22594:SF5">
    <property type="entry name" value="ASPARTATE--TRNA LIGASE, MITOCHONDRIAL"/>
    <property type="match status" value="1"/>
</dbReference>
<dbReference type="GO" id="GO:0003676">
    <property type="term" value="F:nucleic acid binding"/>
    <property type="evidence" value="ECO:0007669"/>
    <property type="project" value="InterPro"/>
</dbReference>
<dbReference type="Gene3D" id="2.40.50.140">
    <property type="entry name" value="Nucleic acid-binding proteins"/>
    <property type="match status" value="1"/>
</dbReference>
<feature type="region of interest" description="Aspartate" evidence="7">
    <location>
        <begin position="204"/>
        <end position="207"/>
    </location>
</feature>
<comment type="subunit">
    <text evidence="7">Homodimer.</text>
</comment>
<evidence type="ECO:0000256" key="6">
    <source>
        <dbReference type="ARBA" id="ARBA00023146"/>
    </source>
</evidence>
<feature type="binding site" evidence="7">
    <location>
        <begin position="540"/>
        <end position="543"/>
    </location>
    <ligand>
        <name>ATP</name>
        <dbReference type="ChEBI" id="CHEBI:30616"/>
    </ligand>
</feature>
<dbReference type="GO" id="GO:0004815">
    <property type="term" value="F:aspartate-tRNA ligase activity"/>
    <property type="evidence" value="ECO:0007669"/>
    <property type="project" value="UniProtKB-UniRule"/>
</dbReference>
<reference evidence="9 10" key="1">
    <citation type="submission" date="2018-06" db="EMBL/GenBank/DDBJ databases">
        <title>Noncontiguous genome sequence of Ruminococcaceae bacterium ASD2818.</title>
        <authorList>
            <person name="Chaplin A.V."/>
            <person name="Sokolova S.R."/>
            <person name="Kochetkova T.O."/>
            <person name="Goltsov A.Y."/>
            <person name="Trofimov D.Y."/>
            <person name="Efimov B.A."/>
        </authorList>
    </citation>
    <scope>NUCLEOTIDE SEQUENCE [LARGE SCALE GENOMIC DNA]</scope>
    <source>
        <strain evidence="9 10">ASD2818</strain>
    </source>
</reference>
<comment type="caution">
    <text evidence="9">The sequence shown here is derived from an EMBL/GenBank/DDBJ whole genome shotgun (WGS) entry which is preliminary data.</text>
</comment>
<dbReference type="GO" id="GO:0006422">
    <property type="term" value="P:aspartyl-tRNA aminoacylation"/>
    <property type="evidence" value="ECO:0007669"/>
    <property type="project" value="UniProtKB-UniRule"/>
</dbReference>
<dbReference type="SUPFAM" id="SSF55681">
    <property type="entry name" value="Class II aaRS and biotin synthetases"/>
    <property type="match status" value="1"/>
</dbReference>
<dbReference type="InterPro" id="IPR004364">
    <property type="entry name" value="Aa-tRNA-synt_II"/>
</dbReference>
<keyword evidence="3 7" id="KW-0547">Nucleotide-binding</keyword>
<dbReference type="GO" id="GO:0016740">
    <property type="term" value="F:transferase activity"/>
    <property type="evidence" value="ECO:0007669"/>
    <property type="project" value="UniProtKB-ARBA"/>
</dbReference>
<proteinExistence type="inferred from homology"/>
<dbReference type="InterPro" id="IPR012340">
    <property type="entry name" value="NA-bd_OB-fold"/>
</dbReference>
<keyword evidence="6 7" id="KW-0030">Aminoacyl-tRNA synthetase</keyword>
<dbReference type="PANTHER" id="PTHR22594">
    <property type="entry name" value="ASPARTYL/LYSYL-TRNA SYNTHETASE"/>
    <property type="match status" value="1"/>
</dbReference>
<dbReference type="InterPro" id="IPR004115">
    <property type="entry name" value="GAD-like_sf"/>
</dbReference>
<comment type="caution">
    <text evidence="7">Lacks conserved residue(s) required for the propagation of feature annotation.</text>
</comment>
<dbReference type="InterPro" id="IPR029351">
    <property type="entry name" value="GAD_dom"/>
</dbReference>
<evidence type="ECO:0000256" key="4">
    <source>
        <dbReference type="ARBA" id="ARBA00022840"/>
    </source>
</evidence>
<dbReference type="InterPro" id="IPR045864">
    <property type="entry name" value="aa-tRNA-synth_II/BPL/LPL"/>
</dbReference>
<keyword evidence="10" id="KW-1185">Reference proteome</keyword>
<dbReference type="AlphaFoldDB" id="A0A328UBU8"/>
<dbReference type="EMBL" id="QLYR01000004">
    <property type="protein sequence ID" value="RAQ28690.1"/>
    <property type="molecule type" value="Genomic_DNA"/>
</dbReference>